<dbReference type="eggNOG" id="KOG4389">
    <property type="taxonomic scope" value="Eukaryota"/>
</dbReference>
<dbReference type="InterPro" id="IPR029058">
    <property type="entry name" value="AB_hydrolase_fold"/>
</dbReference>
<dbReference type="KEGG" id="tut:107368976"/>
<dbReference type="SUPFAM" id="SSF53474">
    <property type="entry name" value="alpha/beta-Hydrolases"/>
    <property type="match status" value="1"/>
</dbReference>
<organism evidence="8 9">
    <name type="scientific">Tetranychus urticae</name>
    <name type="common">Two-spotted spider mite</name>
    <dbReference type="NCBI Taxonomy" id="32264"/>
    <lineage>
        <taxon>Eukaryota</taxon>
        <taxon>Metazoa</taxon>
        <taxon>Ecdysozoa</taxon>
        <taxon>Arthropoda</taxon>
        <taxon>Chelicerata</taxon>
        <taxon>Arachnida</taxon>
        <taxon>Acari</taxon>
        <taxon>Acariformes</taxon>
        <taxon>Trombidiformes</taxon>
        <taxon>Prostigmata</taxon>
        <taxon>Eleutherengona</taxon>
        <taxon>Raphignathae</taxon>
        <taxon>Tetranychoidea</taxon>
        <taxon>Tetranychidae</taxon>
        <taxon>Tetranychus</taxon>
    </lineage>
</organism>
<sequence length="579" mass="64494">MLEEVEKTSIIAFASDCLQATMKSTSIIFLFLFILQLSHQTISENVEPELTLSSGSIRGTSVDFRGVKVYQFLGIPFAEPPLNELRFQKPVSKKPWNGVLSVNKWGSACMQPVFPGYNTELHLNEDCLVLNVFTTEAAFQDKQNGKKHKLRPVMVWIHGGSFNYGSANTPDQHDGTPITGLKDVIIVSINYRLGSLGFLQLPEAGVPGNMGLWDQQLALKWVKDNIEHFGGDPNKVTIFGESAGSMSVSAHLVSPQSKGLFTNAIMQSGSIYDLDRWTQPGLVANFTSKIGCISDNYKSCLSNYRFGQFPEADRLTFWPTVDGEFLPHRAEELVSNHTVDPNINVLLGTNANEGAFMLLMKDMVTFHPLNPINLTIPHAKYIFGKLFGKTLIDFYSERYLASLSADDSDSIRLAVTQALGDSIFTCPTYATGRDLIASGVPNVYGYVQTQKPTHTLISVSGQAKWMSNIASHADTFPMVFGHPFNKLDKFKNEDVVLSFLMMDIWTKFAKDGKPPQISHQEWLPWNLSDPIPYPTMVLNSNKIGLIETKSAEFCAKNWPFPLENYYSMDSESGVYAEIE</sequence>
<dbReference type="OMA" id="FCVATET"/>
<evidence type="ECO:0000259" key="6">
    <source>
        <dbReference type="Pfam" id="PF00135"/>
    </source>
</evidence>
<dbReference type="ESTHER" id="tetur-t1l023">
    <property type="family name" value="Cholinesterase-like"/>
</dbReference>
<dbReference type="EnsemblMetazoa" id="tetur29g00930.1">
    <property type="protein sequence ID" value="tetur29g00930.1"/>
    <property type="gene ID" value="tetur29g00930"/>
</dbReference>
<dbReference type="OrthoDB" id="6508443at2759"/>
<protein>
    <recommendedName>
        <fullName evidence="5">Carboxylic ester hydrolase</fullName>
        <ecNumber evidence="5">3.1.1.-</ecNumber>
    </recommendedName>
</protein>
<dbReference type="PANTHER" id="PTHR43918:SF4">
    <property type="entry name" value="CARBOXYLIC ESTER HYDROLASE"/>
    <property type="match status" value="1"/>
</dbReference>
<dbReference type="EC" id="3.1.1.-" evidence="5"/>
<keyword evidence="4" id="KW-0325">Glycoprotein</keyword>
<dbReference type="InterPro" id="IPR050654">
    <property type="entry name" value="AChE-related_enzymes"/>
</dbReference>
<evidence type="ECO:0000256" key="4">
    <source>
        <dbReference type="ARBA" id="ARBA00023180"/>
    </source>
</evidence>
<dbReference type="Gene3D" id="3.40.50.1820">
    <property type="entry name" value="alpha/beta hydrolase"/>
    <property type="match status" value="1"/>
</dbReference>
<dbReference type="GO" id="GO:0003990">
    <property type="term" value="F:acetylcholinesterase activity"/>
    <property type="evidence" value="ECO:0007669"/>
    <property type="project" value="TreeGrafter"/>
</dbReference>
<dbReference type="InterPro" id="IPR019826">
    <property type="entry name" value="Carboxylesterase_B_AS"/>
</dbReference>
<name>T1L023_TETUR</name>
<evidence type="ECO:0000256" key="3">
    <source>
        <dbReference type="ARBA" id="ARBA00022801"/>
    </source>
</evidence>
<comment type="similarity">
    <text evidence="1 5">Belongs to the type-B carboxylesterase/lipase family.</text>
</comment>
<feature type="domain" description="Carboxylesterase type B" evidence="6">
    <location>
        <begin position="48"/>
        <end position="526"/>
    </location>
</feature>
<evidence type="ECO:0000313" key="8">
    <source>
        <dbReference type="EnsemblMetazoa" id="tetur29g00930.1"/>
    </source>
</evidence>
<reference evidence="9" key="1">
    <citation type="submission" date="2011-08" db="EMBL/GenBank/DDBJ databases">
        <authorList>
            <person name="Rombauts S."/>
        </authorList>
    </citation>
    <scope>NUCLEOTIDE SEQUENCE</scope>
    <source>
        <strain evidence="9">London</strain>
    </source>
</reference>
<dbReference type="Proteomes" id="UP000015104">
    <property type="component" value="Unassembled WGS sequence"/>
</dbReference>
<reference evidence="8" key="2">
    <citation type="submission" date="2015-06" db="UniProtKB">
        <authorList>
            <consortium name="EnsemblMetazoa"/>
        </authorList>
    </citation>
    <scope>IDENTIFICATION</scope>
</reference>
<proteinExistence type="evidence at transcript level"/>
<dbReference type="STRING" id="32264.T1L023"/>
<dbReference type="EMBL" id="CAEY01000761">
    <property type="status" value="NOT_ANNOTATED_CDS"/>
    <property type="molecule type" value="Genomic_DNA"/>
</dbReference>
<dbReference type="AlphaFoldDB" id="T1L023"/>
<keyword evidence="3 5" id="KW-0378">Hydrolase</keyword>
<reference evidence="7" key="3">
    <citation type="journal article" date="2021" name="Pest Manag.">
        <title>Transcriptome profiling and functional analysis suggest that the constitutive overexpression of four cytochrome P450s confers resistance to abamectin in Tetranychus urticae from China.</title>
        <authorList>
            <person name="Xu D."/>
            <person name="Zhang Y."/>
            <person name="Zhang Y."/>
            <person name="Wu Q."/>
            <person name="Guo Z."/>
            <person name="Xie W."/>
            <person name="Zhou X."/>
            <person name="Wang S."/>
        </authorList>
    </citation>
    <scope>NUCLEOTIDE SEQUENCE</scope>
</reference>
<keyword evidence="9" id="KW-1185">Reference proteome</keyword>
<gene>
    <name evidence="8" type="primary">107368976</name>
</gene>
<evidence type="ECO:0000313" key="7">
    <source>
        <dbReference type="EMBL" id="QOV04253.1"/>
    </source>
</evidence>
<dbReference type="GO" id="GO:0006581">
    <property type="term" value="P:acetylcholine catabolic process"/>
    <property type="evidence" value="ECO:0007669"/>
    <property type="project" value="TreeGrafter"/>
</dbReference>
<keyword evidence="2" id="KW-0719">Serine esterase</keyword>
<dbReference type="GO" id="GO:0005886">
    <property type="term" value="C:plasma membrane"/>
    <property type="evidence" value="ECO:0007669"/>
    <property type="project" value="TreeGrafter"/>
</dbReference>
<dbReference type="Pfam" id="PF00135">
    <property type="entry name" value="COesterase"/>
    <property type="match status" value="1"/>
</dbReference>
<dbReference type="GO" id="GO:0019695">
    <property type="term" value="P:choline metabolic process"/>
    <property type="evidence" value="ECO:0007669"/>
    <property type="project" value="TreeGrafter"/>
</dbReference>
<dbReference type="PROSITE" id="PS00122">
    <property type="entry name" value="CARBOXYLESTERASE_B_1"/>
    <property type="match status" value="1"/>
</dbReference>
<evidence type="ECO:0000256" key="1">
    <source>
        <dbReference type="ARBA" id="ARBA00005964"/>
    </source>
</evidence>
<dbReference type="EMBL" id="MT787335">
    <property type="protein sequence ID" value="QOV04253.1"/>
    <property type="molecule type" value="mRNA"/>
</dbReference>
<dbReference type="PANTHER" id="PTHR43918">
    <property type="entry name" value="ACETYLCHOLINESTERASE"/>
    <property type="match status" value="1"/>
</dbReference>
<dbReference type="InterPro" id="IPR002018">
    <property type="entry name" value="CarbesteraseB"/>
</dbReference>
<evidence type="ECO:0000256" key="2">
    <source>
        <dbReference type="ARBA" id="ARBA00022487"/>
    </source>
</evidence>
<evidence type="ECO:0000313" key="9">
    <source>
        <dbReference type="Proteomes" id="UP000015104"/>
    </source>
</evidence>
<evidence type="ECO:0000256" key="5">
    <source>
        <dbReference type="RuleBase" id="RU361235"/>
    </source>
</evidence>
<dbReference type="GO" id="GO:0005615">
    <property type="term" value="C:extracellular space"/>
    <property type="evidence" value="ECO:0007669"/>
    <property type="project" value="TreeGrafter"/>
</dbReference>
<accession>T1L023</accession>
<dbReference type="HOGENOM" id="CLU_006586_13_0_1"/>